<evidence type="ECO:0000259" key="6">
    <source>
        <dbReference type="PROSITE" id="PS50305"/>
    </source>
</evidence>
<evidence type="ECO:0000256" key="1">
    <source>
        <dbReference type="ARBA" id="ARBA00006924"/>
    </source>
</evidence>
<proteinExistence type="inferred from homology"/>
<feature type="compositionally biased region" description="Basic and acidic residues" evidence="5">
    <location>
        <begin position="425"/>
        <end position="436"/>
    </location>
</feature>
<feature type="compositionally biased region" description="Low complexity" evidence="5">
    <location>
        <begin position="255"/>
        <end position="265"/>
    </location>
</feature>
<feature type="region of interest" description="Disordered" evidence="5">
    <location>
        <begin position="64"/>
        <end position="292"/>
    </location>
</feature>
<keyword evidence="8" id="KW-1185">Reference proteome</keyword>
<dbReference type="Pfam" id="PF02146">
    <property type="entry name" value="SIR2"/>
    <property type="match status" value="3"/>
</dbReference>
<comment type="caution">
    <text evidence="7">The sequence shown here is derived from an EMBL/GenBank/DDBJ whole genome shotgun (WGS) entry which is preliminary data.</text>
</comment>
<dbReference type="GO" id="GO:0070403">
    <property type="term" value="F:NAD+ binding"/>
    <property type="evidence" value="ECO:0007669"/>
    <property type="project" value="InterPro"/>
</dbReference>
<protein>
    <recommendedName>
        <fullName evidence="6">Deacetylase sirtuin-type domain-containing protein</fullName>
    </recommendedName>
</protein>
<evidence type="ECO:0000313" key="7">
    <source>
        <dbReference type="EMBL" id="KAK4234644.1"/>
    </source>
</evidence>
<dbReference type="AlphaFoldDB" id="A0AAN7C3H6"/>
<evidence type="ECO:0000256" key="3">
    <source>
        <dbReference type="ARBA" id="ARBA00023027"/>
    </source>
</evidence>
<comment type="similarity">
    <text evidence="1">Belongs to the sirtuin family. Class I subfamily.</text>
</comment>
<feature type="compositionally biased region" description="Polar residues" evidence="5">
    <location>
        <begin position="700"/>
        <end position="724"/>
    </location>
</feature>
<accession>A0AAN7C3H6</accession>
<dbReference type="Proteomes" id="UP001303760">
    <property type="component" value="Unassembled WGS sequence"/>
</dbReference>
<feature type="region of interest" description="Disordered" evidence="5">
    <location>
        <begin position="787"/>
        <end position="859"/>
    </location>
</feature>
<feature type="compositionally biased region" description="Polar residues" evidence="5">
    <location>
        <begin position="162"/>
        <end position="187"/>
    </location>
</feature>
<dbReference type="PROSITE" id="PS50305">
    <property type="entry name" value="SIRTUIN"/>
    <property type="match status" value="1"/>
</dbReference>
<reference evidence="7" key="2">
    <citation type="submission" date="2023-05" db="EMBL/GenBank/DDBJ databases">
        <authorList>
            <consortium name="Lawrence Berkeley National Laboratory"/>
            <person name="Steindorff A."/>
            <person name="Hensen N."/>
            <person name="Bonometti L."/>
            <person name="Westerberg I."/>
            <person name="Brannstrom I.O."/>
            <person name="Guillou S."/>
            <person name="Cros-Aarteil S."/>
            <person name="Calhoun S."/>
            <person name="Haridas S."/>
            <person name="Kuo A."/>
            <person name="Mondo S."/>
            <person name="Pangilinan J."/>
            <person name="Riley R."/>
            <person name="Labutti K."/>
            <person name="Andreopoulos B."/>
            <person name="Lipzen A."/>
            <person name="Chen C."/>
            <person name="Yanf M."/>
            <person name="Daum C."/>
            <person name="Ng V."/>
            <person name="Clum A."/>
            <person name="Ohm R."/>
            <person name="Martin F."/>
            <person name="Silar P."/>
            <person name="Natvig D."/>
            <person name="Lalanne C."/>
            <person name="Gautier V."/>
            <person name="Ament-Velasquez S.L."/>
            <person name="Kruys A."/>
            <person name="Hutchinson M.I."/>
            <person name="Powell A.J."/>
            <person name="Barry K."/>
            <person name="Miller A.N."/>
            <person name="Grigoriev I.V."/>
            <person name="Debuchy R."/>
            <person name="Gladieux P."/>
            <person name="Thoren M.H."/>
            <person name="Johannesson H."/>
        </authorList>
    </citation>
    <scope>NUCLEOTIDE SEQUENCE</scope>
    <source>
        <strain evidence="7">CBS 532.94</strain>
    </source>
</reference>
<dbReference type="EMBL" id="MU860344">
    <property type="protein sequence ID" value="KAK4234644.1"/>
    <property type="molecule type" value="Genomic_DNA"/>
</dbReference>
<feature type="region of interest" description="Disordered" evidence="5">
    <location>
        <begin position="644"/>
        <end position="731"/>
    </location>
</feature>
<dbReference type="GO" id="GO:0005634">
    <property type="term" value="C:nucleus"/>
    <property type="evidence" value="ECO:0007669"/>
    <property type="project" value="TreeGrafter"/>
</dbReference>
<feature type="compositionally biased region" description="Pro residues" evidence="5">
    <location>
        <begin position="205"/>
        <end position="215"/>
    </location>
</feature>
<name>A0AAN7C3H6_9PEZI</name>
<comment type="caution">
    <text evidence="4">Lacks conserved residue(s) required for the propagation of feature annotation.</text>
</comment>
<feature type="compositionally biased region" description="Polar residues" evidence="5">
    <location>
        <begin position="976"/>
        <end position="991"/>
    </location>
</feature>
<feature type="compositionally biased region" description="Basic and acidic residues" evidence="5">
    <location>
        <begin position="676"/>
        <end position="699"/>
    </location>
</feature>
<dbReference type="InterPro" id="IPR026590">
    <property type="entry name" value="Ssirtuin_cat_dom"/>
</dbReference>
<evidence type="ECO:0000256" key="4">
    <source>
        <dbReference type="PROSITE-ProRule" id="PRU00236"/>
    </source>
</evidence>
<evidence type="ECO:0000256" key="2">
    <source>
        <dbReference type="ARBA" id="ARBA00022679"/>
    </source>
</evidence>
<organism evidence="7 8">
    <name type="scientific">Achaetomium macrosporum</name>
    <dbReference type="NCBI Taxonomy" id="79813"/>
    <lineage>
        <taxon>Eukaryota</taxon>
        <taxon>Fungi</taxon>
        <taxon>Dikarya</taxon>
        <taxon>Ascomycota</taxon>
        <taxon>Pezizomycotina</taxon>
        <taxon>Sordariomycetes</taxon>
        <taxon>Sordariomycetidae</taxon>
        <taxon>Sordariales</taxon>
        <taxon>Chaetomiaceae</taxon>
        <taxon>Achaetomium</taxon>
    </lineage>
</organism>
<keyword evidence="3" id="KW-0520">NAD</keyword>
<feature type="region of interest" description="Disordered" evidence="5">
    <location>
        <begin position="952"/>
        <end position="996"/>
    </location>
</feature>
<dbReference type="PANTHER" id="PTHR11085:SF8">
    <property type="entry name" value="NAD-DEPENDENT HISTONE DEACETYLASE HST3"/>
    <property type="match status" value="1"/>
</dbReference>
<dbReference type="GO" id="GO:0017136">
    <property type="term" value="F:histone deacetylase activity, NAD-dependent"/>
    <property type="evidence" value="ECO:0007669"/>
    <property type="project" value="TreeGrafter"/>
</dbReference>
<feature type="compositionally biased region" description="Basic and acidic residues" evidence="5">
    <location>
        <begin position="127"/>
        <end position="136"/>
    </location>
</feature>
<dbReference type="SUPFAM" id="SSF52467">
    <property type="entry name" value="DHS-like NAD/FAD-binding domain"/>
    <property type="match status" value="1"/>
</dbReference>
<evidence type="ECO:0000313" key="8">
    <source>
        <dbReference type="Proteomes" id="UP001303760"/>
    </source>
</evidence>
<feature type="region of interest" description="Disordered" evidence="5">
    <location>
        <begin position="383"/>
        <end position="474"/>
    </location>
</feature>
<feature type="compositionally biased region" description="Low complexity" evidence="5">
    <location>
        <begin position="280"/>
        <end position="291"/>
    </location>
</feature>
<dbReference type="InterPro" id="IPR003000">
    <property type="entry name" value="Sirtuin"/>
</dbReference>
<dbReference type="InterPro" id="IPR050134">
    <property type="entry name" value="NAD-dep_sirtuin_deacylases"/>
</dbReference>
<dbReference type="PANTHER" id="PTHR11085">
    <property type="entry name" value="NAD-DEPENDENT PROTEIN DEACYLASE SIRTUIN-5, MITOCHONDRIAL-RELATED"/>
    <property type="match status" value="1"/>
</dbReference>
<gene>
    <name evidence="7" type="ORF">C8A03DRAFT_37569</name>
</gene>
<dbReference type="Gene3D" id="3.40.50.1220">
    <property type="entry name" value="TPP-binding domain"/>
    <property type="match status" value="2"/>
</dbReference>
<dbReference type="InterPro" id="IPR029035">
    <property type="entry name" value="DHS-like_NAD/FAD-binding_dom"/>
</dbReference>
<reference evidence="7" key="1">
    <citation type="journal article" date="2023" name="Mol. Phylogenet. Evol.">
        <title>Genome-scale phylogeny and comparative genomics of the fungal order Sordariales.</title>
        <authorList>
            <person name="Hensen N."/>
            <person name="Bonometti L."/>
            <person name="Westerberg I."/>
            <person name="Brannstrom I.O."/>
            <person name="Guillou S."/>
            <person name="Cros-Aarteil S."/>
            <person name="Calhoun S."/>
            <person name="Haridas S."/>
            <person name="Kuo A."/>
            <person name="Mondo S."/>
            <person name="Pangilinan J."/>
            <person name="Riley R."/>
            <person name="LaButti K."/>
            <person name="Andreopoulos B."/>
            <person name="Lipzen A."/>
            <person name="Chen C."/>
            <person name="Yan M."/>
            <person name="Daum C."/>
            <person name="Ng V."/>
            <person name="Clum A."/>
            <person name="Steindorff A."/>
            <person name="Ohm R.A."/>
            <person name="Martin F."/>
            <person name="Silar P."/>
            <person name="Natvig D.O."/>
            <person name="Lalanne C."/>
            <person name="Gautier V."/>
            <person name="Ament-Velasquez S.L."/>
            <person name="Kruys A."/>
            <person name="Hutchinson M.I."/>
            <person name="Powell A.J."/>
            <person name="Barry K."/>
            <person name="Miller A.N."/>
            <person name="Grigoriev I.V."/>
            <person name="Debuchy R."/>
            <person name="Gladieux P."/>
            <person name="Hiltunen Thoren M."/>
            <person name="Johannesson H."/>
        </authorList>
    </citation>
    <scope>NUCLEOTIDE SEQUENCE</scope>
    <source>
        <strain evidence="7">CBS 532.94</strain>
    </source>
</reference>
<feature type="compositionally biased region" description="Low complexity" evidence="5">
    <location>
        <begin position="387"/>
        <end position="401"/>
    </location>
</feature>
<keyword evidence="2" id="KW-0808">Transferase</keyword>
<feature type="compositionally biased region" description="Pro residues" evidence="5">
    <location>
        <begin position="895"/>
        <end position="906"/>
    </location>
</feature>
<feature type="region of interest" description="Disordered" evidence="5">
    <location>
        <begin position="1099"/>
        <end position="1131"/>
    </location>
</feature>
<feature type="region of interest" description="Disordered" evidence="5">
    <location>
        <begin position="888"/>
        <end position="918"/>
    </location>
</feature>
<sequence>MPTTHVEPGCDPLLQDIANTLWKARKVVVITGAGISTNSGIPDFRSENGLYSLIQAQFDAAQHQAANGNSDVGSDASFDDRPTKRRRVSRDDSGVDGRVTPAVERPFPGLCKGAANDSKAAQGEPANRIDKEEAHPSGKPSPVSTLPQLRPETSDPRRNAGTAKQESVPSVSDSTPIRSVTPIQSPRISPRQMDAEEAHPQRPAMEPPPPFPSSPPNVTLGTPRPQPRPQLLHSFPRSSSPLSSPPPVAFDPYQESTCPPSSQESESSRSESEEPSTALSSQTSVGSSRSSLPIMKGRDLFDAQIWSCPIKTSVFYTFVSTLRQKVRTAEPTSSHRFLSVLRDSRKLVRCYTQNIDQLEERVGLSTSLSLGAGSRYRFSARAGRVSGGLKSSAKAAEGASGNTEGPSQKGGARQAQPQPRVSQQHGHDPDLTDPREGPPQTTQLPQSASDLSSTSNDASMSTSAAPTPPSAPAAPNRGVECVFLHGSLAELRCFVCARTAPWDDETRLADTLAGRQPTCPHCAGATAAREERGKRALGVGKLRPDIVLYGEEHPHAHLISPLVQHDLSLGPDMLLILGTSMRVHGLKVLVREFAKAVHDRGGKVVFVNFTKPPESVWADIIDYWVQWDCDAWVGDLQQRKPALWLPPGAAPPDEDKVKVMKLSRKQSSAESKNRKKGTENTSKKGRESDALGCKQEKDGNTSSFAHGQTSNELNPPQQMSSQEMPSPALCQFPDSVAEGRVRVARAAREPKLNPAAKRPASVRDHKLNGAYLVWKIMQDLGRITNRPLNPTIMPSPMTNRSLDPATMSFPPTRRKRLRKSSPAASDKAQRATTTTSPLSPHPNPQGPSSGDDRSSISAAVKSRKRKCAVVWRMVNGVETLVPLGDATGKAIETPIPKPRQLPPPTRTAPQPSASTDVDAGFRNTDRLIAAIRQPLSRPTTPARLAPLKTLPEQHGRTPKLTPLEPKITSPGPRAEISSNVGSPVTARQPSPSKDHNNPFFFADPLAGWLVSAPVWFSHHGHAASAQCHGQGQHGVFLRHHHRHDRQEQSRGYAGQQAGGVSEGRVQEHQHLHQQSQQRQKGERPHEGISELHHQSYMQTRLAPEQAEPRNRGSGLASGSSSWSPDEQLRKEHEAALMLSSMKGRGATAGECHQ</sequence>
<feature type="domain" description="Deacetylase sirtuin-type" evidence="6">
    <location>
        <begin position="7"/>
        <end position="666"/>
    </location>
</feature>
<feature type="compositionally biased region" description="Polar residues" evidence="5">
    <location>
        <begin position="415"/>
        <end position="424"/>
    </location>
</feature>
<feature type="compositionally biased region" description="Low complexity" evidence="5">
    <location>
        <begin position="1112"/>
        <end position="1123"/>
    </location>
</feature>
<feature type="compositionally biased region" description="Low complexity" evidence="5">
    <location>
        <begin position="447"/>
        <end position="465"/>
    </location>
</feature>
<feature type="region of interest" description="Disordered" evidence="5">
    <location>
        <begin position="1040"/>
        <end position="1086"/>
    </location>
</feature>
<evidence type="ECO:0000256" key="5">
    <source>
        <dbReference type="SAM" id="MobiDB-lite"/>
    </source>
</evidence>